<sequence length="128" mass="13898">MAAIKVEIAKLADKSVIVPPLLVTYSLMNLFSMPPVTYPVGDIKGDLSRPETAKGKGKDIGSESEHHEEILSEDRRRLKKARGESEKVAKEKKALDLAQRDAIRYGASTSGLPTLVDSSHSDIIPASE</sequence>
<gene>
    <name evidence="2" type="ORF">RDI58_003890</name>
</gene>
<keyword evidence="3" id="KW-1185">Reference proteome</keyword>
<evidence type="ECO:0000313" key="3">
    <source>
        <dbReference type="Proteomes" id="UP001371456"/>
    </source>
</evidence>
<comment type="caution">
    <text evidence="2">The sequence shown here is derived from an EMBL/GenBank/DDBJ whole genome shotgun (WGS) entry which is preliminary data.</text>
</comment>
<name>A0AAN8U0H8_SOLBU</name>
<feature type="compositionally biased region" description="Polar residues" evidence="1">
    <location>
        <begin position="109"/>
        <end position="118"/>
    </location>
</feature>
<protein>
    <submittedName>
        <fullName evidence="2">Uncharacterized protein</fullName>
    </submittedName>
</protein>
<feature type="region of interest" description="Disordered" evidence="1">
    <location>
        <begin position="109"/>
        <end position="128"/>
    </location>
</feature>
<reference evidence="2 3" key="1">
    <citation type="submission" date="2024-02" db="EMBL/GenBank/DDBJ databases">
        <title>de novo genome assembly of Solanum bulbocastanum strain 11H21.</title>
        <authorList>
            <person name="Hosaka A.J."/>
        </authorList>
    </citation>
    <scope>NUCLEOTIDE SEQUENCE [LARGE SCALE GENOMIC DNA]</scope>
    <source>
        <tissue evidence="2">Young leaves</tissue>
    </source>
</reference>
<dbReference type="Proteomes" id="UP001371456">
    <property type="component" value="Unassembled WGS sequence"/>
</dbReference>
<evidence type="ECO:0000313" key="2">
    <source>
        <dbReference type="EMBL" id="KAK6796189.1"/>
    </source>
</evidence>
<accession>A0AAN8U0H8</accession>
<feature type="region of interest" description="Disordered" evidence="1">
    <location>
        <begin position="46"/>
        <end position="86"/>
    </location>
</feature>
<dbReference type="EMBL" id="JBANQN010000002">
    <property type="protein sequence ID" value="KAK6796189.1"/>
    <property type="molecule type" value="Genomic_DNA"/>
</dbReference>
<organism evidence="2 3">
    <name type="scientific">Solanum bulbocastanum</name>
    <name type="common">Wild potato</name>
    <dbReference type="NCBI Taxonomy" id="147425"/>
    <lineage>
        <taxon>Eukaryota</taxon>
        <taxon>Viridiplantae</taxon>
        <taxon>Streptophyta</taxon>
        <taxon>Embryophyta</taxon>
        <taxon>Tracheophyta</taxon>
        <taxon>Spermatophyta</taxon>
        <taxon>Magnoliopsida</taxon>
        <taxon>eudicotyledons</taxon>
        <taxon>Gunneridae</taxon>
        <taxon>Pentapetalae</taxon>
        <taxon>asterids</taxon>
        <taxon>lamiids</taxon>
        <taxon>Solanales</taxon>
        <taxon>Solanaceae</taxon>
        <taxon>Solanoideae</taxon>
        <taxon>Solaneae</taxon>
        <taxon>Solanum</taxon>
    </lineage>
</organism>
<evidence type="ECO:0000256" key="1">
    <source>
        <dbReference type="SAM" id="MobiDB-lite"/>
    </source>
</evidence>
<dbReference type="AlphaFoldDB" id="A0AAN8U0H8"/>
<proteinExistence type="predicted"/>